<dbReference type="PROSITE" id="PS51257">
    <property type="entry name" value="PROKAR_LIPOPROTEIN"/>
    <property type="match status" value="1"/>
</dbReference>
<comment type="caution">
    <text evidence="1">The sequence shown here is derived from an EMBL/GenBank/DDBJ whole genome shotgun (WGS) entry which is preliminary data.</text>
</comment>
<proteinExistence type="predicted"/>
<protein>
    <submittedName>
        <fullName evidence="1">Uncharacterized protein</fullName>
    </submittedName>
</protein>
<reference evidence="1 2" key="1">
    <citation type="journal article" date="2015" name="Int. J. Syst. Evol. Microbiol.">
        <title>Hyunsoonleella pacifica sp. nov., isolated from seawater of South Pacific Gyre.</title>
        <authorList>
            <person name="Gao X."/>
            <person name="Zhang Z."/>
            <person name="Dai X."/>
            <person name="Zhang X.H."/>
        </authorList>
    </citation>
    <scope>NUCLEOTIDE SEQUENCE [LARGE SCALE GENOMIC DNA]</scope>
    <source>
        <strain evidence="1 2">SW033</strain>
    </source>
</reference>
<dbReference type="OrthoDB" id="599464at2"/>
<dbReference type="EMBL" id="SIRS01000002">
    <property type="protein sequence ID" value="TBN17623.1"/>
    <property type="molecule type" value="Genomic_DNA"/>
</dbReference>
<dbReference type="RefSeq" id="WP_130935914.1">
    <property type="nucleotide sequence ID" value="NZ_BMEE01000001.1"/>
</dbReference>
<keyword evidence="2" id="KW-1185">Reference proteome</keyword>
<evidence type="ECO:0000313" key="2">
    <source>
        <dbReference type="Proteomes" id="UP000292372"/>
    </source>
</evidence>
<dbReference type="AlphaFoldDB" id="A0A4Q9FQT0"/>
<evidence type="ECO:0000313" key="1">
    <source>
        <dbReference type="EMBL" id="TBN17623.1"/>
    </source>
</evidence>
<organism evidence="1 2">
    <name type="scientific">Hyunsoonleella pacifica</name>
    <dbReference type="NCBI Taxonomy" id="1080224"/>
    <lineage>
        <taxon>Bacteria</taxon>
        <taxon>Pseudomonadati</taxon>
        <taxon>Bacteroidota</taxon>
        <taxon>Flavobacteriia</taxon>
        <taxon>Flavobacteriales</taxon>
        <taxon>Flavobacteriaceae</taxon>
    </lineage>
</organism>
<sequence>MKKNLLMLLGVAVIFFSCQNDSEQSTIEEEQVLTEAELLAQEAEILVSDGEEDPTFEMNDESEVLAKRENSSQGLLTFGSASRSTSSDAKEIEQEYKVSNIDRCDGIQATANFWWPSHPTDWNNGLFKSEDDYQLKFVTYTDGTANISGQTKLGSCVLDINVWLKDKKDWEAFSAPENGGSFKDEENDCTNVDHTILDYYVIDSSSSTITATGGDCWEEGTFGVEQRPDPSDDNTPHLGVLVGKGGSLFDSNSTETYGLSTWGWLTDDDTGARKYIMDFNFNIEPIEQCDDCKGDVDELTLKYEWLRKKRVRVYQKYENTCYGKKIFDGYLEPGEEFSIEGINHDGSFGKYIYIYIGHCYYTKIKTNCYLNIGPGYERGVFTVVNGTSTHGGELCDYVKPKPKNYCRWWWYTYH</sequence>
<gene>
    <name evidence="1" type="ORF">EYD46_04720</name>
</gene>
<dbReference type="Proteomes" id="UP000292372">
    <property type="component" value="Unassembled WGS sequence"/>
</dbReference>
<accession>A0A4Q9FQT0</accession>
<name>A0A4Q9FQT0_9FLAO</name>